<dbReference type="PANTHER" id="PTHR48438:SF1">
    <property type="entry name" value="ALPHA-(1,3)-FUCOSYLTRANSFERASE C-RELATED"/>
    <property type="match status" value="1"/>
</dbReference>
<protein>
    <recommendedName>
        <fullName evidence="7">Fucosyltransferase</fullName>
        <ecNumber evidence="7">2.4.1.-</ecNumber>
    </recommendedName>
</protein>
<keyword evidence="7" id="KW-0812">Transmembrane</keyword>
<dbReference type="Gene3D" id="3.40.50.11660">
    <property type="entry name" value="Glycosyl transferase family 10, C-terminal domain"/>
    <property type="match status" value="1"/>
</dbReference>
<evidence type="ECO:0000256" key="3">
    <source>
        <dbReference type="ARBA" id="ARBA00008919"/>
    </source>
</evidence>
<keyword evidence="4 7" id="KW-0328">Glycosyltransferase</keyword>
<keyword evidence="7" id="KW-0472">Membrane</keyword>
<feature type="domain" description="Fucosyltransferase C-terminal" evidence="8">
    <location>
        <begin position="2"/>
        <end position="117"/>
    </location>
</feature>
<keyword evidence="10" id="KW-1185">Reference proteome</keyword>
<evidence type="ECO:0000256" key="6">
    <source>
        <dbReference type="ARBA" id="ARBA00023034"/>
    </source>
</evidence>
<sequence length="170" mass="20402">DQNCREYLAKKYKFFLAFENSFCNEYITEKFFNTLQYNVIPVVLGGGDYSKYVPKSAFINIIEYRNLEELAKYMTFLSSNQTAYSEFFKWKKFIEFDKIERSFTHYCEMCIKLQLEEFIGIQHKIFENHSKFFKIEKNCNGIKLNEIDGKTNLKLDSSSEFLKMRYLESI</sequence>
<evidence type="ECO:0000256" key="7">
    <source>
        <dbReference type="RuleBase" id="RU003832"/>
    </source>
</evidence>
<name>A0A814DLZ6_9BILA</name>
<comment type="caution">
    <text evidence="9">The sequence shown here is derived from an EMBL/GenBank/DDBJ whole genome shotgun (WGS) entry which is preliminary data.</text>
</comment>
<evidence type="ECO:0000256" key="4">
    <source>
        <dbReference type="ARBA" id="ARBA00022676"/>
    </source>
</evidence>
<dbReference type="AlphaFoldDB" id="A0A814DLZ6"/>
<evidence type="ECO:0000256" key="2">
    <source>
        <dbReference type="ARBA" id="ARBA00004922"/>
    </source>
</evidence>
<dbReference type="InterPro" id="IPR038577">
    <property type="entry name" value="GT10-like_C_sf"/>
</dbReference>
<reference evidence="9" key="1">
    <citation type="submission" date="2021-02" db="EMBL/GenBank/DDBJ databases">
        <authorList>
            <person name="Nowell W R."/>
        </authorList>
    </citation>
    <scope>NUCLEOTIDE SEQUENCE</scope>
    <source>
        <strain evidence="9">Ploen Becks lab</strain>
    </source>
</reference>
<organism evidence="9 10">
    <name type="scientific">Brachionus calyciflorus</name>
    <dbReference type="NCBI Taxonomy" id="104777"/>
    <lineage>
        <taxon>Eukaryota</taxon>
        <taxon>Metazoa</taxon>
        <taxon>Spiralia</taxon>
        <taxon>Gnathifera</taxon>
        <taxon>Rotifera</taxon>
        <taxon>Eurotatoria</taxon>
        <taxon>Monogononta</taxon>
        <taxon>Pseudotrocha</taxon>
        <taxon>Ploima</taxon>
        <taxon>Brachionidae</taxon>
        <taxon>Brachionus</taxon>
    </lineage>
</organism>
<comment type="pathway">
    <text evidence="2">Protein modification; protein glycosylation.</text>
</comment>
<dbReference type="SUPFAM" id="SSF53756">
    <property type="entry name" value="UDP-Glycosyltransferase/glycogen phosphorylase"/>
    <property type="match status" value="1"/>
</dbReference>
<dbReference type="EMBL" id="CAJNOC010002937">
    <property type="protein sequence ID" value="CAF0958930.1"/>
    <property type="molecule type" value="Genomic_DNA"/>
</dbReference>
<evidence type="ECO:0000313" key="9">
    <source>
        <dbReference type="EMBL" id="CAF0958930.1"/>
    </source>
</evidence>
<dbReference type="GO" id="GO:0000139">
    <property type="term" value="C:Golgi membrane"/>
    <property type="evidence" value="ECO:0007669"/>
    <property type="project" value="UniProtKB-SubCell"/>
</dbReference>
<accession>A0A814DLZ6</accession>
<keyword evidence="6 7" id="KW-0333">Golgi apparatus</keyword>
<dbReference type="PANTHER" id="PTHR48438">
    <property type="entry name" value="ALPHA-(1,3)-FUCOSYLTRANSFERASE C-RELATED"/>
    <property type="match status" value="1"/>
</dbReference>
<dbReference type="GO" id="GO:0032580">
    <property type="term" value="C:Golgi cisterna membrane"/>
    <property type="evidence" value="ECO:0007669"/>
    <property type="project" value="UniProtKB-SubCell"/>
</dbReference>
<dbReference type="InterPro" id="IPR001503">
    <property type="entry name" value="Glyco_trans_10"/>
</dbReference>
<dbReference type="UniPathway" id="UPA00378"/>
<evidence type="ECO:0000259" key="8">
    <source>
        <dbReference type="Pfam" id="PF00852"/>
    </source>
</evidence>
<evidence type="ECO:0000256" key="1">
    <source>
        <dbReference type="ARBA" id="ARBA00004323"/>
    </source>
</evidence>
<dbReference type="OrthoDB" id="427096at2759"/>
<comment type="similarity">
    <text evidence="3 7">Belongs to the glycosyltransferase 10 family.</text>
</comment>
<gene>
    <name evidence="9" type="ORF">OXX778_LOCUS14342</name>
</gene>
<keyword evidence="5 7" id="KW-0808">Transferase</keyword>
<dbReference type="Proteomes" id="UP000663879">
    <property type="component" value="Unassembled WGS sequence"/>
</dbReference>
<comment type="subcellular location">
    <subcellularLocation>
        <location evidence="1">Golgi apparatus membrane</location>
        <topology evidence="1">Single-pass type II membrane protein</topology>
    </subcellularLocation>
    <subcellularLocation>
        <location evidence="7">Golgi apparatus</location>
        <location evidence="7">Golgi stack membrane</location>
        <topology evidence="7">Single-pass type II membrane protein</topology>
    </subcellularLocation>
</comment>
<dbReference type="GO" id="GO:0008417">
    <property type="term" value="F:fucosyltransferase activity"/>
    <property type="evidence" value="ECO:0007669"/>
    <property type="project" value="InterPro"/>
</dbReference>
<dbReference type="Pfam" id="PF00852">
    <property type="entry name" value="Glyco_transf_10"/>
    <property type="match status" value="1"/>
</dbReference>
<evidence type="ECO:0000313" key="10">
    <source>
        <dbReference type="Proteomes" id="UP000663879"/>
    </source>
</evidence>
<feature type="non-terminal residue" evidence="9">
    <location>
        <position position="1"/>
    </location>
</feature>
<proteinExistence type="inferred from homology"/>
<evidence type="ECO:0000256" key="5">
    <source>
        <dbReference type="ARBA" id="ARBA00022679"/>
    </source>
</evidence>
<dbReference type="EC" id="2.4.1.-" evidence="7"/>
<dbReference type="InterPro" id="IPR055270">
    <property type="entry name" value="Glyco_tran_10_C"/>
</dbReference>